<protein>
    <submittedName>
        <fullName evidence="1">Uncharacterized protein</fullName>
    </submittedName>
</protein>
<comment type="caution">
    <text evidence="1">The sequence shown here is derived from an EMBL/GenBank/DDBJ whole genome shotgun (WGS) entry which is preliminary data.</text>
</comment>
<dbReference type="EMBL" id="LAZR01065535">
    <property type="protein sequence ID" value="KKK55346.1"/>
    <property type="molecule type" value="Genomic_DNA"/>
</dbReference>
<organism evidence="1">
    <name type="scientific">marine sediment metagenome</name>
    <dbReference type="NCBI Taxonomy" id="412755"/>
    <lineage>
        <taxon>unclassified sequences</taxon>
        <taxon>metagenomes</taxon>
        <taxon>ecological metagenomes</taxon>
    </lineage>
</organism>
<reference evidence="1" key="1">
    <citation type="journal article" date="2015" name="Nature">
        <title>Complex archaea that bridge the gap between prokaryotes and eukaryotes.</title>
        <authorList>
            <person name="Spang A."/>
            <person name="Saw J.H."/>
            <person name="Jorgensen S.L."/>
            <person name="Zaremba-Niedzwiedzka K."/>
            <person name="Martijn J."/>
            <person name="Lind A.E."/>
            <person name="van Eijk R."/>
            <person name="Schleper C."/>
            <person name="Guy L."/>
            <person name="Ettema T.J."/>
        </authorList>
    </citation>
    <scope>NUCLEOTIDE SEQUENCE</scope>
</reference>
<feature type="non-terminal residue" evidence="1">
    <location>
        <position position="1"/>
    </location>
</feature>
<proteinExistence type="predicted"/>
<gene>
    <name evidence="1" type="ORF">LCGC14_3075450</name>
</gene>
<evidence type="ECO:0000313" key="1">
    <source>
        <dbReference type="EMBL" id="KKK55346.1"/>
    </source>
</evidence>
<sequence>RWVLDKFGKLEECAAKGHPYPGIAGPYQPGRPVDVQCTNCNGFYERRPTGKEISAYNYPLNLEVRASQAA</sequence>
<accession>A0A0F8Z5J6</accession>
<name>A0A0F8Z5J6_9ZZZZ</name>
<dbReference type="AlphaFoldDB" id="A0A0F8Z5J6"/>